<evidence type="ECO:0000313" key="3">
    <source>
        <dbReference type="WBParaSite" id="ECPE_0001777601-mRNA-1"/>
    </source>
</evidence>
<evidence type="ECO:0000313" key="2">
    <source>
        <dbReference type="Proteomes" id="UP000272942"/>
    </source>
</evidence>
<dbReference type="WBParaSite" id="ECPE_0001777601-mRNA-1">
    <property type="protein sequence ID" value="ECPE_0001777601-mRNA-1"/>
    <property type="gene ID" value="ECPE_0001777601"/>
</dbReference>
<gene>
    <name evidence="1" type="ORF">ECPE_LOCUS17731</name>
</gene>
<dbReference type="AlphaFoldDB" id="A0A183BEU6"/>
<name>A0A183BEU6_9TREM</name>
<dbReference type="EMBL" id="UZAN01071120">
    <property type="protein sequence ID" value="VDP95039.1"/>
    <property type="molecule type" value="Genomic_DNA"/>
</dbReference>
<reference evidence="3" key="1">
    <citation type="submission" date="2016-06" db="UniProtKB">
        <authorList>
            <consortium name="WormBaseParasite"/>
        </authorList>
    </citation>
    <scope>IDENTIFICATION</scope>
</reference>
<dbReference type="Proteomes" id="UP000272942">
    <property type="component" value="Unassembled WGS sequence"/>
</dbReference>
<reference evidence="1 2" key="2">
    <citation type="submission" date="2018-11" db="EMBL/GenBank/DDBJ databases">
        <authorList>
            <consortium name="Pathogen Informatics"/>
        </authorList>
    </citation>
    <scope>NUCLEOTIDE SEQUENCE [LARGE SCALE GENOMIC DNA]</scope>
    <source>
        <strain evidence="1 2">Egypt</strain>
    </source>
</reference>
<sequence>MIVDQGIFVDDTEAIPIVESDTMFVDEHFVVPLPWKKGVNTDVGNYASALSRLNSLKRRLINDEALRFRYAQTMKMTVEKGYAVPVPGQQLHCDFHPSWYLPHHAVLNPKKPEKLCIVLDCAAKHKKQSLNDMLYHGPDTTANLVGIICDFVKNL</sequence>
<protein>
    <submittedName>
        <fullName evidence="3">DDE Tnp4 domain-containing protein</fullName>
    </submittedName>
</protein>
<dbReference type="OrthoDB" id="6144460at2759"/>
<evidence type="ECO:0000313" key="1">
    <source>
        <dbReference type="EMBL" id="VDP95039.1"/>
    </source>
</evidence>
<accession>A0A183BEU6</accession>
<dbReference type="PANTHER" id="PTHR47331:SF1">
    <property type="entry name" value="GAG-LIKE PROTEIN"/>
    <property type="match status" value="1"/>
</dbReference>
<organism evidence="3">
    <name type="scientific">Echinostoma caproni</name>
    <dbReference type="NCBI Taxonomy" id="27848"/>
    <lineage>
        <taxon>Eukaryota</taxon>
        <taxon>Metazoa</taxon>
        <taxon>Spiralia</taxon>
        <taxon>Lophotrochozoa</taxon>
        <taxon>Platyhelminthes</taxon>
        <taxon>Trematoda</taxon>
        <taxon>Digenea</taxon>
        <taxon>Plagiorchiida</taxon>
        <taxon>Echinostomata</taxon>
        <taxon>Echinostomatoidea</taxon>
        <taxon>Echinostomatidae</taxon>
        <taxon>Echinostoma</taxon>
    </lineage>
</organism>
<proteinExistence type="predicted"/>
<dbReference type="PANTHER" id="PTHR47331">
    <property type="entry name" value="PHD-TYPE DOMAIN-CONTAINING PROTEIN"/>
    <property type="match status" value="1"/>
</dbReference>
<keyword evidence="2" id="KW-1185">Reference proteome</keyword>